<organism evidence="8 9">
    <name type="scientific">Thraustotheca clavata</name>
    <dbReference type="NCBI Taxonomy" id="74557"/>
    <lineage>
        <taxon>Eukaryota</taxon>
        <taxon>Sar</taxon>
        <taxon>Stramenopiles</taxon>
        <taxon>Oomycota</taxon>
        <taxon>Saprolegniomycetes</taxon>
        <taxon>Saprolegniales</taxon>
        <taxon>Achlyaceae</taxon>
        <taxon>Thraustotheca</taxon>
    </lineage>
</organism>
<evidence type="ECO:0000313" key="9">
    <source>
        <dbReference type="Proteomes" id="UP000243217"/>
    </source>
</evidence>
<name>A0A1V9ZEU4_9STRA</name>
<dbReference type="SMART" id="SM00382">
    <property type="entry name" value="AAA"/>
    <property type="match status" value="1"/>
</dbReference>
<keyword evidence="4" id="KW-0067">ATP-binding</keyword>
<feature type="domain" description="ABC transporter" evidence="7">
    <location>
        <begin position="190"/>
        <end position="385"/>
    </location>
</feature>
<dbReference type="InterPro" id="IPR003439">
    <property type="entry name" value="ABC_transporter-like_ATP-bd"/>
</dbReference>
<dbReference type="GO" id="GO:0015421">
    <property type="term" value="F:ABC-type oligopeptide transporter activity"/>
    <property type="evidence" value="ECO:0007669"/>
    <property type="project" value="TreeGrafter"/>
</dbReference>
<dbReference type="GO" id="GO:0005743">
    <property type="term" value="C:mitochondrial inner membrane"/>
    <property type="evidence" value="ECO:0007669"/>
    <property type="project" value="TreeGrafter"/>
</dbReference>
<dbReference type="Gene3D" id="3.40.50.300">
    <property type="entry name" value="P-loop containing nucleotide triphosphate hydrolases"/>
    <property type="match status" value="2"/>
</dbReference>
<evidence type="ECO:0000256" key="1">
    <source>
        <dbReference type="ARBA" id="ARBA00004141"/>
    </source>
</evidence>
<proteinExistence type="predicted"/>
<evidence type="ECO:0000313" key="8">
    <source>
        <dbReference type="EMBL" id="OQR96518.1"/>
    </source>
</evidence>
<evidence type="ECO:0000256" key="2">
    <source>
        <dbReference type="ARBA" id="ARBA00022692"/>
    </source>
</evidence>
<dbReference type="GO" id="GO:0005524">
    <property type="term" value="F:ATP binding"/>
    <property type="evidence" value="ECO:0007669"/>
    <property type="project" value="UniProtKB-KW"/>
</dbReference>
<dbReference type="PROSITE" id="PS50893">
    <property type="entry name" value="ABC_TRANSPORTER_2"/>
    <property type="match status" value="1"/>
</dbReference>
<dbReference type="InterPro" id="IPR003593">
    <property type="entry name" value="AAA+_ATPase"/>
</dbReference>
<dbReference type="InterPro" id="IPR039421">
    <property type="entry name" value="Type_1_exporter"/>
</dbReference>
<keyword evidence="5" id="KW-1133">Transmembrane helix</keyword>
<comment type="caution">
    <text evidence="8">The sequence shown here is derived from an EMBL/GenBank/DDBJ whole genome shotgun (WGS) entry which is preliminary data.</text>
</comment>
<dbReference type="AlphaFoldDB" id="A0A1V9ZEU4"/>
<dbReference type="GO" id="GO:0090374">
    <property type="term" value="P:oligopeptide export from mitochondrion"/>
    <property type="evidence" value="ECO:0007669"/>
    <property type="project" value="TreeGrafter"/>
</dbReference>
<dbReference type="Proteomes" id="UP000243217">
    <property type="component" value="Unassembled WGS sequence"/>
</dbReference>
<dbReference type="Gene3D" id="1.20.1560.10">
    <property type="entry name" value="ABC transporter type 1, transmembrane domain"/>
    <property type="match status" value="1"/>
</dbReference>
<dbReference type="OrthoDB" id="6500128at2759"/>
<protein>
    <recommendedName>
        <fullName evidence="7">ABC transporter domain-containing protein</fullName>
    </recommendedName>
</protein>
<dbReference type="InterPro" id="IPR036640">
    <property type="entry name" value="ABC1_TM_sf"/>
</dbReference>
<dbReference type="Pfam" id="PF00005">
    <property type="entry name" value="ABC_tran"/>
    <property type="match status" value="2"/>
</dbReference>
<keyword evidence="9" id="KW-1185">Reference proteome</keyword>
<gene>
    <name evidence="8" type="ORF">THRCLA_07260</name>
</gene>
<accession>A0A1V9ZEU4</accession>
<evidence type="ECO:0000256" key="3">
    <source>
        <dbReference type="ARBA" id="ARBA00022741"/>
    </source>
</evidence>
<dbReference type="STRING" id="74557.A0A1V9ZEU4"/>
<evidence type="ECO:0000256" key="5">
    <source>
        <dbReference type="ARBA" id="ARBA00022989"/>
    </source>
</evidence>
<evidence type="ECO:0000259" key="7">
    <source>
        <dbReference type="PROSITE" id="PS50893"/>
    </source>
</evidence>
<dbReference type="PANTHER" id="PTHR43394:SF1">
    <property type="entry name" value="ATP-BINDING CASSETTE SUB-FAMILY B MEMBER 10, MITOCHONDRIAL"/>
    <property type="match status" value="1"/>
</dbReference>
<dbReference type="EMBL" id="JNBS01001966">
    <property type="protein sequence ID" value="OQR96518.1"/>
    <property type="molecule type" value="Genomic_DNA"/>
</dbReference>
<keyword evidence="2" id="KW-0812">Transmembrane</keyword>
<sequence length="385" mass="42279">MEFISWEICIHDVSKDDREFYRSIANSIRHGKPGASLKEVYAAAKQANAYDFIMGFPGKLNTELGDHGAQLSGDEKQRIAIVRAIIKNPSILILDEATSGLDTERQHIVQASLDHLASLYMCIETYRCAMQQRRTESNCLFGVSMAVQHISDRSKAKKAVERVFDIIDRVPSIDCSATTGTVLSTFRGDIEFREVAFAYPLQPGSKIYKTYSLIIHAGQTLALVGDSGSGKSTAINLIERLYDPTSGTIFLGGHDFRTLNNPCCTIAENIATGKPGATQAETEAAAKKTNAHDFIMRFPNGYNTFVGDRGAQLSGGKKQRIAIARAFVSDAKVLLLDEVTSMLDGESERIVMESLDALLKQKRRTALIVPHRLSTIRNAEMIAVA</sequence>
<dbReference type="InterPro" id="IPR027417">
    <property type="entry name" value="P-loop_NTPase"/>
</dbReference>
<dbReference type="PANTHER" id="PTHR43394">
    <property type="entry name" value="ATP-DEPENDENT PERMEASE MDL1, MITOCHONDRIAL"/>
    <property type="match status" value="1"/>
</dbReference>
<comment type="subcellular location">
    <subcellularLocation>
        <location evidence="1">Membrane</location>
        <topology evidence="1">Multi-pass membrane protein</topology>
    </subcellularLocation>
</comment>
<keyword evidence="6" id="KW-0472">Membrane</keyword>
<evidence type="ECO:0000256" key="4">
    <source>
        <dbReference type="ARBA" id="ARBA00022840"/>
    </source>
</evidence>
<evidence type="ECO:0000256" key="6">
    <source>
        <dbReference type="ARBA" id="ARBA00023136"/>
    </source>
</evidence>
<dbReference type="GO" id="GO:0016887">
    <property type="term" value="F:ATP hydrolysis activity"/>
    <property type="evidence" value="ECO:0007669"/>
    <property type="project" value="InterPro"/>
</dbReference>
<keyword evidence="3" id="KW-0547">Nucleotide-binding</keyword>
<reference evidence="8 9" key="1">
    <citation type="journal article" date="2014" name="Genome Biol. Evol.">
        <title>The secreted proteins of Achlya hypogyna and Thraustotheca clavata identify the ancestral oomycete secretome and reveal gene acquisitions by horizontal gene transfer.</title>
        <authorList>
            <person name="Misner I."/>
            <person name="Blouin N."/>
            <person name="Leonard G."/>
            <person name="Richards T.A."/>
            <person name="Lane C.E."/>
        </authorList>
    </citation>
    <scope>NUCLEOTIDE SEQUENCE [LARGE SCALE GENOMIC DNA]</scope>
    <source>
        <strain evidence="8 9">ATCC 34112</strain>
    </source>
</reference>
<dbReference type="SUPFAM" id="SSF52540">
    <property type="entry name" value="P-loop containing nucleoside triphosphate hydrolases"/>
    <property type="match status" value="2"/>
</dbReference>